<name>A0A6B8KH82_9HYPH</name>
<dbReference type="GO" id="GO:0046872">
    <property type="term" value="F:metal ion binding"/>
    <property type="evidence" value="ECO:0007669"/>
    <property type="project" value="UniProtKB-KW"/>
</dbReference>
<evidence type="ECO:0000256" key="4">
    <source>
        <dbReference type="ARBA" id="ARBA00022801"/>
    </source>
</evidence>
<keyword evidence="5" id="KW-0408">Iron</keyword>
<gene>
    <name evidence="10" type="ORF">H2LOC_015505</name>
</gene>
<evidence type="ECO:0000256" key="5">
    <source>
        <dbReference type="ARBA" id="ARBA00023004"/>
    </source>
</evidence>
<keyword evidence="7" id="KW-0234">DNA repair</keyword>
<accession>A0A6B8KH82</accession>
<keyword evidence="6" id="KW-0411">Iron-sulfur</keyword>
<dbReference type="InterPro" id="IPR005122">
    <property type="entry name" value="Uracil-DNA_glycosylase-like"/>
</dbReference>
<feature type="region of interest" description="Disordered" evidence="8">
    <location>
        <begin position="46"/>
        <end position="66"/>
    </location>
</feature>
<dbReference type="GO" id="GO:0097506">
    <property type="term" value="F:deaminated base DNA N-glycosylase activity"/>
    <property type="evidence" value="ECO:0007669"/>
    <property type="project" value="UniProtKB-ARBA"/>
</dbReference>
<evidence type="ECO:0000313" key="11">
    <source>
        <dbReference type="Proteomes" id="UP000309061"/>
    </source>
</evidence>
<organism evidence="10 11">
    <name type="scientific">Methylocystis heyeri</name>
    <dbReference type="NCBI Taxonomy" id="391905"/>
    <lineage>
        <taxon>Bacteria</taxon>
        <taxon>Pseudomonadati</taxon>
        <taxon>Pseudomonadota</taxon>
        <taxon>Alphaproteobacteria</taxon>
        <taxon>Hyphomicrobiales</taxon>
        <taxon>Methylocystaceae</taxon>
        <taxon>Methylocystis</taxon>
    </lineage>
</organism>
<dbReference type="KEGG" id="mhey:H2LOC_015505"/>
<dbReference type="GO" id="GO:0051539">
    <property type="term" value="F:4 iron, 4 sulfur cluster binding"/>
    <property type="evidence" value="ECO:0007669"/>
    <property type="project" value="UniProtKB-KW"/>
</dbReference>
<evidence type="ECO:0000256" key="3">
    <source>
        <dbReference type="ARBA" id="ARBA00022763"/>
    </source>
</evidence>
<dbReference type="GO" id="GO:0006281">
    <property type="term" value="P:DNA repair"/>
    <property type="evidence" value="ECO:0007669"/>
    <property type="project" value="UniProtKB-KW"/>
</dbReference>
<keyword evidence="2" id="KW-0479">Metal-binding</keyword>
<dbReference type="SUPFAM" id="SSF52141">
    <property type="entry name" value="Uracil-DNA glycosylase-like"/>
    <property type="match status" value="1"/>
</dbReference>
<evidence type="ECO:0000256" key="7">
    <source>
        <dbReference type="ARBA" id="ARBA00023204"/>
    </source>
</evidence>
<dbReference type="Gene3D" id="3.40.470.10">
    <property type="entry name" value="Uracil-DNA glycosylase-like domain"/>
    <property type="match status" value="1"/>
</dbReference>
<evidence type="ECO:0000256" key="8">
    <source>
        <dbReference type="SAM" id="MobiDB-lite"/>
    </source>
</evidence>
<evidence type="ECO:0000259" key="9">
    <source>
        <dbReference type="SMART" id="SM00986"/>
    </source>
</evidence>
<keyword evidence="1" id="KW-0004">4Fe-4S</keyword>
<dbReference type="RefSeq" id="WP_136498064.1">
    <property type="nucleotide sequence ID" value="NZ_CP046052.1"/>
</dbReference>
<protein>
    <submittedName>
        <fullName evidence="10">Uracil-DNA glycosylase</fullName>
    </submittedName>
</protein>
<dbReference type="SMART" id="SM00986">
    <property type="entry name" value="UDG"/>
    <property type="match status" value="1"/>
</dbReference>
<dbReference type="PANTHER" id="PTHR33693">
    <property type="entry name" value="TYPE-5 URACIL-DNA GLYCOSYLASE"/>
    <property type="match status" value="1"/>
</dbReference>
<dbReference type="InterPro" id="IPR051536">
    <property type="entry name" value="UDG_Type-4/5"/>
</dbReference>
<keyword evidence="3" id="KW-0227">DNA damage</keyword>
<dbReference type="SMART" id="SM00987">
    <property type="entry name" value="UreE_C"/>
    <property type="match status" value="1"/>
</dbReference>
<dbReference type="InterPro" id="IPR036895">
    <property type="entry name" value="Uracil-DNA_glycosylase-like_sf"/>
</dbReference>
<dbReference type="Pfam" id="PF03167">
    <property type="entry name" value="UDG"/>
    <property type="match status" value="1"/>
</dbReference>
<proteinExistence type="predicted"/>
<dbReference type="PANTHER" id="PTHR33693:SF1">
    <property type="entry name" value="TYPE-4 URACIL-DNA GLYCOSYLASE"/>
    <property type="match status" value="1"/>
</dbReference>
<feature type="domain" description="Uracil-DNA glycosylase-like" evidence="9">
    <location>
        <begin position="118"/>
        <end position="266"/>
    </location>
</feature>
<dbReference type="Proteomes" id="UP000309061">
    <property type="component" value="Chromosome"/>
</dbReference>
<keyword evidence="11" id="KW-1185">Reference proteome</keyword>
<dbReference type="OrthoDB" id="5290748at2"/>
<evidence type="ECO:0000256" key="1">
    <source>
        <dbReference type="ARBA" id="ARBA00022485"/>
    </source>
</evidence>
<sequence length="274" mass="28738">MPGGALDETQALKALLEYYRAIGVDFALDESPHDRFAQAEYEIAAAEAPESSPAPPPPGPVTREAPPRALNVAAPLTPQAALEEAETIANAAATLEELREGLAGFEGGRASRARHFLFSSGSPAPLMALDYAPGEAEESGGEAFSGAEARLLDAMMAAIGRGRTSAYYAYFSPWRPAGGQPLAPHVTAALAPFALRHIALARPKAVLLLGDTARIVLGGAESPARLYARKFELQAGAETVVAVPAPGLAAMRKTPSLKRHAWRALRTLALILES</sequence>
<evidence type="ECO:0000256" key="2">
    <source>
        <dbReference type="ARBA" id="ARBA00022723"/>
    </source>
</evidence>
<evidence type="ECO:0000256" key="6">
    <source>
        <dbReference type="ARBA" id="ARBA00023014"/>
    </source>
</evidence>
<dbReference type="EMBL" id="CP046052">
    <property type="protein sequence ID" value="QGM46982.1"/>
    <property type="molecule type" value="Genomic_DNA"/>
</dbReference>
<keyword evidence="4" id="KW-0378">Hydrolase</keyword>
<dbReference type="AlphaFoldDB" id="A0A6B8KH82"/>
<evidence type="ECO:0000313" key="10">
    <source>
        <dbReference type="EMBL" id="QGM46982.1"/>
    </source>
</evidence>
<reference evidence="10 11" key="1">
    <citation type="submission" date="2019-11" db="EMBL/GenBank/DDBJ databases">
        <title>The genome sequence of Methylocystis heyeri.</title>
        <authorList>
            <person name="Oshkin I.Y."/>
            <person name="Miroshnikov K."/>
            <person name="Dedysh S.N."/>
        </authorList>
    </citation>
    <scope>NUCLEOTIDE SEQUENCE [LARGE SCALE GENOMIC DNA]</scope>
    <source>
        <strain evidence="10 11">H2</strain>
    </source>
</reference>